<gene>
    <name evidence="2" type="ORF">Plil01_001159100</name>
</gene>
<dbReference type="EMBL" id="BSXW01000671">
    <property type="protein sequence ID" value="GMF27669.1"/>
    <property type="molecule type" value="Genomic_DNA"/>
</dbReference>
<evidence type="ECO:0000313" key="2">
    <source>
        <dbReference type="EMBL" id="GMF27669.1"/>
    </source>
</evidence>
<proteinExistence type="predicted"/>
<comment type="caution">
    <text evidence="2">The sequence shown here is derived from an EMBL/GenBank/DDBJ whole genome shotgun (WGS) entry which is preliminary data.</text>
</comment>
<keyword evidence="3" id="KW-1185">Reference proteome</keyword>
<feature type="compositionally biased region" description="Polar residues" evidence="1">
    <location>
        <begin position="120"/>
        <end position="137"/>
    </location>
</feature>
<evidence type="ECO:0000256" key="1">
    <source>
        <dbReference type="SAM" id="MobiDB-lite"/>
    </source>
</evidence>
<sequence length="172" mass="17929">MEGSAAVSDASLVSPPPMDLEEPRPPPARISELFAAPNPASLQSTPSGSPARRTEASVAQHGQQTQKPPATPATASSGSSQRSGSDAEPALADGEKASANGQLAAQNGAAGEQAAGQTADSANGEQSQMQNAASKQIESAEPKPVKTWFEVISMVLQNFRTHEREQIKRTWR</sequence>
<organism evidence="2 3">
    <name type="scientific">Phytophthora lilii</name>
    <dbReference type="NCBI Taxonomy" id="2077276"/>
    <lineage>
        <taxon>Eukaryota</taxon>
        <taxon>Sar</taxon>
        <taxon>Stramenopiles</taxon>
        <taxon>Oomycota</taxon>
        <taxon>Peronosporomycetes</taxon>
        <taxon>Peronosporales</taxon>
        <taxon>Peronosporaceae</taxon>
        <taxon>Phytophthora</taxon>
    </lineage>
</organism>
<reference evidence="2" key="1">
    <citation type="submission" date="2023-04" db="EMBL/GenBank/DDBJ databases">
        <title>Phytophthora lilii NBRC 32176.</title>
        <authorList>
            <person name="Ichikawa N."/>
            <person name="Sato H."/>
            <person name="Tonouchi N."/>
        </authorList>
    </citation>
    <scope>NUCLEOTIDE SEQUENCE</scope>
    <source>
        <strain evidence="2">NBRC 32176</strain>
    </source>
</reference>
<protein>
    <submittedName>
        <fullName evidence="2">Unnamed protein product</fullName>
    </submittedName>
</protein>
<feature type="compositionally biased region" description="Low complexity" evidence="1">
    <location>
        <begin position="62"/>
        <end position="84"/>
    </location>
</feature>
<name>A0A9W6X2V2_9STRA</name>
<dbReference type="Proteomes" id="UP001165083">
    <property type="component" value="Unassembled WGS sequence"/>
</dbReference>
<feature type="region of interest" description="Disordered" evidence="1">
    <location>
        <begin position="1"/>
        <end position="144"/>
    </location>
</feature>
<dbReference type="AlphaFoldDB" id="A0A9W6X2V2"/>
<accession>A0A9W6X2V2</accession>
<evidence type="ECO:0000313" key="3">
    <source>
        <dbReference type="Proteomes" id="UP001165083"/>
    </source>
</evidence>
<feature type="compositionally biased region" description="Low complexity" evidence="1">
    <location>
        <begin position="97"/>
        <end position="119"/>
    </location>
</feature>